<sequence>MWRQVQLVLVSLALFVGTCSSFVVLPSVTSHLSNVDARPKLAPYSAGININRGSSPTGLNAFVDTVATFYKTKPYLAAFITCGIKASAADAIAQRIEMSKKTQEKANLRRNAAYILYGGGYQGIFQEYLYNHIFPVLFGAGTDVLTVFNKVAFDMFVLMPFLCLPFSYLSKSAIFGYSPIEAIRRYTGDVRVRGLLKKCWGIWIPVQCMTFSIVPEFLRISFIAFVSFFWLIILSKVSAKGEMDTMNEDDTAPKLCSLQNSSEMCMQSNPH</sequence>
<keyword evidence="7" id="KW-0732">Signal</keyword>
<dbReference type="GO" id="GO:0016020">
    <property type="term" value="C:membrane"/>
    <property type="evidence" value="ECO:0007669"/>
    <property type="project" value="UniProtKB-SubCell"/>
</dbReference>
<dbReference type="Pfam" id="PF04117">
    <property type="entry name" value="Mpv17_PMP22"/>
    <property type="match status" value="1"/>
</dbReference>
<name>A0A8A8J3K5_9STRA</name>
<keyword evidence="5 6" id="KW-0472">Membrane</keyword>
<dbReference type="EMBL" id="MN738474">
    <property type="protein sequence ID" value="QTO93382.1"/>
    <property type="molecule type" value="mRNA"/>
</dbReference>
<feature type="chain" id="PRO_5032780622" evidence="7">
    <location>
        <begin position="22"/>
        <end position="271"/>
    </location>
</feature>
<dbReference type="GO" id="GO:0005737">
    <property type="term" value="C:cytoplasm"/>
    <property type="evidence" value="ECO:0007669"/>
    <property type="project" value="TreeGrafter"/>
</dbReference>
<comment type="similarity">
    <text evidence="2 6">Belongs to the peroxisomal membrane protein PXMP2/4 family.</text>
</comment>
<evidence type="ECO:0000256" key="3">
    <source>
        <dbReference type="ARBA" id="ARBA00022692"/>
    </source>
</evidence>
<evidence type="ECO:0000256" key="4">
    <source>
        <dbReference type="ARBA" id="ARBA00022989"/>
    </source>
</evidence>
<evidence type="ECO:0000256" key="2">
    <source>
        <dbReference type="ARBA" id="ARBA00006824"/>
    </source>
</evidence>
<evidence type="ECO:0000313" key="8">
    <source>
        <dbReference type="EMBL" id="QTO93382.1"/>
    </source>
</evidence>
<comment type="caution">
    <text evidence="6">Lacks conserved residue(s) required for the propagation of feature annotation.</text>
</comment>
<dbReference type="PANTHER" id="PTHR11266">
    <property type="entry name" value="PEROXISOMAL MEMBRANE PROTEIN 2, PXMP2 MPV17"/>
    <property type="match status" value="1"/>
</dbReference>
<accession>A0A8A8J3K5</accession>
<keyword evidence="3 6" id="KW-0812">Transmembrane</keyword>
<reference evidence="8" key="1">
    <citation type="journal article" name="Genes (Basel)">
        <title>Intraspecific Diversity in the Cold Stress Response of Transposable Elements in the Diatom Leptocylindrus aporus.</title>
        <authorList>
            <person name="Pargana A."/>
            <person name="Musacchia F."/>
            <person name="Sanges R."/>
            <person name="Russo M.T."/>
            <person name="Ferrante M.I."/>
            <person name="Bowler C."/>
            <person name="Zingone A."/>
        </authorList>
    </citation>
    <scope>NUCLEOTIDE SEQUENCE</scope>
</reference>
<dbReference type="AlphaFoldDB" id="A0A8A8J3K5"/>
<evidence type="ECO:0000256" key="5">
    <source>
        <dbReference type="ARBA" id="ARBA00023136"/>
    </source>
</evidence>
<organism evidence="8">
    <name type="scientific">Leptocylindrus aporus</name>
    <dbReference type="NCBI Taxonomy" id="1398097"/>
    <lineage>
        <taxon>Eukaryota</taxon>
        <taxon>Sar</taxon>
        <taxon>Stramenopiles</taxon>
        <taxon>Ochrophyta</taxon>
        <taxon>Bacillariophyta</taxon>
        <taxon>Coscinodiscophyceae</taxon>
        <taxon>Chaetocerotophycidae</taxon>
        <taxon>Leptocylindrales</taxon>
        <taxon>Leptocylindraceae</taxon>
        <taxon>Leptocylindrus</taxon>
    </lineage>
</organism>
<dbReference type="PANTHER" id="PTHR11266:SF121">
    <property type="entry name" value="OS09G0315000 PROTEIN"/>
    <property type="match status" value="1"/>
</dbReference>
<evidence type="ECO:0000256" key="7">
    <source>
        <dbReference type="SAM" id="SignalP"/>
    </source>
</evidence>
<keyword evidence="4 6" id="KW-1133">Transmembrane helix</keyword>
<evidence type="ECO:0000256" key="1">
    <source>
        <dbReference type="ARBA" id="ARBA00004141"/>
    </source>
</evidence>
<feature type="transmembrane region" description="Helical" evidence="6">
    <location>
        <begin position="217"/>
        <end position="234"/>
    </location>
</feature>
<dbReference type="InterPro" id="IPR007248">
    <property type="entry name" value="Mpv17_PMP22"/>
</dbReference>
<proteinExistence type="evidence at transcript level"/>
<comment type="subcellular location">
    <subcellularLocation>
        <location evidence="1">Membrane</location>
        <topology evidence="1">Multi-pass membrane protein</topology>
    </subcellularLocation>
</comment>
<protein>
    <submittedName>
        <fullName evidence="8">SYM1 protein</fullName>
    </submittedName>
</protein>
<feature type="signal peptide" evidence="7">
    <location>
        <begin position="1"/>
        <end position="21"/>
    </location>
</feature>
<evidence type="ECO:0000256" key="6">
    <source>
        <dbReference type="RuleBase" id="RU363053"/>
    </source>
</evidence>